<dbReference type="SUPFAM" id="SSF50978">
    <property type="entry name" value="WD40 repeat-like"/>
    <property type="match status" value="1"/>
</dbReference>
<evidence type="ECO:0000313" key="7">
    <source>
        <dbReference type="Proteomes" id="UP001165120"/>
    </source>
</evidence>
<dbReference type="OrthoDB" id="10260946at2759"/>
<feature type="region of interest" description="Disordered" evidence="4">
    <location>
        <begin position="718"/>
        <end position="738"/>
    </location>
</feature>
<evidence type="ECO:0000259" key="5">
    <source>
        <dbReference type="Pfam" id="PF23798"/>
    </source>
</evidence>
<feature type="region of interest" description="Disordered" evidence="4">
    <location>
        <begin position="1"/>
        <end position="161"/>
    </location>
</feature>
<accession>A0A9W6SXF0</accession>
<feature type="compositionally biased region" description="Polar residues" evidence="4">
    <location>
        <begin position="114"/>
        <end position="135"/>
    </location>
</feature>
<feature type="domain" description="Transcription factor spt8 beta-propeller" evidence="5">
    <location>
        <begin position="576"/>
        <end position="791"/>
    </location>
</feature>
<feature type="compositionally biased region" description="Basic and acidic residues" evidence="4">
    <location>
        <begin position="93"/>
        <end position="113"/>
    </location>
</feature>
<evidence type="ECO:0000256" key="3">
    <source>
        <dbReference type="PROSITE-ProRule" id="PRU00221"/>
    </source>
</evidence>
<evidence type="ECO:0000313" key="6">
    <source>
        <dbReference type="EMBL" id="GME68545.1"/>
    </source>
</evidence>
<feature type="repeat" description="WD" evidence="3">
    <location>
        <begin position="385"/>
        <end position="426"/>
    </location>
</feature>
<feature type="compositionally biased region" description="Acidic residues" evidence="4">
    <location>
        <begin position="468"/>
        <end position="504"/>
    </location>
</feature>
<comment type="caution">
    <text evidence="6">The sequence shown here is derived from an EMBL/GenBank/DDBJ whole genome shotgun (WGS) entry which is preliminary data.</text>
</comment>
<dbReference type="PANTHER" id="PTHR22847">
    <property type="entry name" value="WD40 REPEAT PROTEIN"/>
    <property type="match status" value="1"/>
</dbReference>
<feature type="compositionally biased region" description="Basic and acidic residues" evidence="4">
    <location>
        <begin position="37"/>
        <end position="51"/>
    </location>
</feature>
<evidence type="ECO:0000256" key="4">
    <source>
        <dbReference type="SAM" id="MobiDB-lite"/>
    </source>
</evidence>
<evidence type="ECO:0000256" key="2">
    <source>
        <dbReference type="ARBA" id="ARBA00022737"/>
    </source>
</evidence>
<dbReference type="Gene3D" id="2.130.10.10">
    <property type="entry name" value="YVTN repeat-like/Quinoprotein amine dehydrogenase"/>
    <property type="match status" value="2"/>
</dbReference>
<keyword evidence="2" id="KW-0677">Repeat</keyword>
<dbReference type="SMART" id="SM00320">
    <property type="entry name" value="WD40"/>
    <property type="match status" value="4"/>
</dbReference>
<dbReference type="GO" id="GO:0005634">
    <property type="term" value="C:nucleus"/>
    <property type="evidence" value="ECO:0007669"/>
    <property type="project" value="TreeGrafter"/>
</dbReference>
<feature type="domain" description="Transcription factor spt8 beta-propeller" evidence="5">
    <location>
        <begin position="317"/>
        <end position="516"/>
    </location>
</feature>
<feature type="compositionally biased region" description="Acidic residues" evidence="4">
    <location>
        <begin position="52"/>
        <end position="89"/>
    </location>
</feature>
<keyword evidence="1 3" id="KW-0853">WD repeat</keyword>
<dbReference type="InterPro" id="IPR001680">
    <property type="entry name" value="WD40_rpt"/>
</dbReference>
<reference evidence="6" key="1">
    <citation type="submission" date="2023-04" db="EMBL/GenBank/DDBJ databases">
        <title>Candida boidinii NBRC 10035.</title>
        <authorList>
            <person name="Ichikawa N."/>
            <person name="Sato H."/>
            <person name="Tonouchi N."/>
        </authorList>
    </citation>
    <scope>NUCLEOTIDE SEQUENCE</scope>
    <source>
        <strain evidence="6">NBRC 10035</strain>
    </source>
</reference>
<proteinExistence type="predicted"/>
<feature type="compositionally biased region" description="Acidic residues" evidence="4">
    <location>
        <begin position="529"/>
        <end position="543"/>
    </location>
</feature>
<gene>
    <name evidence="6" type="ORF">Cboi02_000171900</name>
</gene>
<protein>
    <submittedName>
        <fullName evidence="6">Unnamed protein product</fullName>
    </submittedName>
</protein>
<dbReference type="PROSITE" id="PS50082">
    <property type="entry name" value="WD_REPEATS_2"/>
    <property type="match status" value="1"/>
</dbReference>
<feature type="compositionally biased region" description="Acidic residues" evidence="4">
    <location>
        <begin position="10"/>
        <end position="36"/>
    </location>
</feature>
<dbReference type="AlphaFoldDB" id="A0A9W6SXF0"/>
<feature type="compositionally biased region" description="Polar residues" evidence="4">
    <location>
        <begin position="722"/>
        <end position="736"/>
    </location>
</feature>
<dbReference type="InterPro" id="IPR015943">
    <property type="entry name" value="WD40/YVTN_repeat-like_dom_sf"/>
</dbReference>
<name>A0A9W6SXF0_CANBO</name>
<dbReference type="EMBL" id="BSXN01000436">
    <property type="protein sequence ID" value="GME68545.1"/>
    <property type="molecule type" value="Genomic_DNA"/>
</dbReference>
<dbReference type="PANTHER" id="PTHR22847:SF735">
    <property type="entry name" value="AFR153WP"/>
    <property type="match status" value="1"/>
</dbReference>
<dbReference type="Proteomes" id="UP001165120">
    <property type="component" value="Unassembled WGS sequence"/>
</dbReference>
<dbReference type="InterPro" id="IPR036322">
    <property type="entry name" value="WD40_repeat_dom_sf"/>
</dbReference>
<dbReference type="InterPro" id="IPR057544">
    <property type="entry name" value="Beta-prop_SPT8"/>
</dbReference>
<feature type="domain" description="Transcription factor spt8 beta-propeller" evidence="5">
    <location>
        <begin position="200"/>
        <end position="293"/>
    </location>
</feature>
<feature type="region of interest" description="Disordered" evidence="4">
    <location>
        <begin position="456"/>
        <end position="565"/>
    </location>
</feature>
<evidence type="ECO:0000256" key="1">
    <source>
        <dbReference type="ARBA" id="ARBA00022574"/>
    </source>
</evidence>
<keyword evidence="7" id="KW-1185">Reference proteome</keyword>
<dbReference type="Pfam" id="PF23798">
    <property type="entry name" value="Beta-prop_SPT8"/>
    <property type="match status" value="3"/>
</dbReference>
<sequence>MDSNDIFGDNSEDIESIAPEENEDEEDDELEEEEELERERDQQREREKELENAEENDINDEDDDGEDENDDDEDDDDDEDEDDDDEDGTASDIRSDTKKTDLDINAKSEDPSKEISTSGTSEDSDPNKNTSQNIDQDGDTKMDSIENGGGGETLTKPAANGLNDIKGITKDLKENGKQDVIPTSTRGKLLYKAKHCNIIDIVPFVAIPYASPVHSIELTKGPKILFTGGEDGFIRKFDFVGSIEGKAPLTLAQRHQLVDSIANGGILLSYWENEQPMYKDDMFTEIIKQEQRSKIVKKGKANASSSAAAVAASEAVANIVTPGALAKANTEITSYDPVISPVYSMAVQKESLWLLSGLRSGGISLQTVRHSEGNIQHYFKNGKGADQHSDTVSCLKLNSYEDKFLSGSWDMKVLEWDLNTGKASNAFQGSTGQISSINYRPIGGTDLYIANEERKKRLKQEKKKKDDDNDEDDDEDLDSLFGDDDDDDDEDDDDEDNDADDDDGLFGGSKANRINKDSSKATNGNGNGDDNDLSDSDLSDSDLSEGGSRKNQKRRRLESKDKLTMNGMLRMQEEILRQQKDVASSGQYDGLKTSDYVFSTSSINGSINIWDSRSGGSSSTKKNGKRSVIDIPLAKHSTPWCMSSCWSNDGDSIFVGRRNAVVEEFDIKMFDRGPKRTLKFPLASGPVSVVKPLFNGHNIVCGSVDNIRLYDLRLHREDNDTESNGNTGSVGATTSGSRRKHQVPFTIIPGHNGGTLSDLYIDPTCRFMVSASGSRGWNGRSTDYVFVYEIQSAQI</sequence>
<organism evidence="6 7">
    <name type="scientific">Candida boidinii</name>
    <name type="common">Yeast</name>
    <dbReference type="NCBI Taxonomy" id="5477"/>
    <lineage>
        <taxon>Eukaryota</taxon>
        <taxon>Fungi</taxon>
        <taxon>Dikarya</taxon>
        <taxon>Ascomycota</taxon>
        <taxon>Saccharomycotina</taxon>
        <taxon>Pichiomycetes</taxon>
        <taxon>Pichiales</taxon>
        <taxon>Pichiaceae</taxon>
        <taxon>Ogataea</taxon>
        <taxon>Ogataea/Candida clade</taxon>
    </lineage>
</organism>